<evidence type="ECO:0000256" key="1">
    <source>
        <dbReference type="ARBA" id="ARBA00023015"/>
    </source>
</evidence>
<evidence type="ECO:0000313" key="4">
    <source>
        <dbReference type="EMBL" id="MER0429742.1"/>
    </source>
</evidence>
<keyword evidence="1" id="KW-0805">Transcription regulation</keyword>
<gene>
    <name evidence="4" type="ORF">ABR748_37025</name>
</gene>
<evidence type="ECO:0000259" key="3">
    <source>
        <dbReference type="SMART" id="SM01012"/>
    </source>
</evidence>
<accession>A0ABV1QEZ9</accession>
<keyword evidence="2" id="KW-0804">Transcription</keyword>
<dbReference type="InterPro" id="IPR036388">
    <property type="entry name" value="WH-like_DNA-bd_sf"/>
</dbReference>
<dbReference type="SUPFAM" id="SSF55781">
    <property type="entry name" value="GAF domain-like"/>
    <property type="match status" value="1"/>
</dbReference>
<dbReference type="SMART" id="SM01012">
    <property type="entry name" value="ANTAR"/>
    <property type="match status" value="1"/>
</dbReference>
<dbReference type="RefSeq" id="WP_350241768.1">
    <property type="nucleotide sequence ID" value="NZ_JBEJUE010000072.1"/>
</dbReference>
<proteinExistence type="predicted"/>
<name>A0ABV1QEZ9_STRMI</name>
<organism evidence="4 5">
    <name type="scientific">Streptomyces microflavus</name>
    <name type="common">Streptomyces lipmanii</name>
    <dbReference type="NCBI Taxonomy" id="1919"/>
    <lineage>
        <taxon>Bacteria</taxon>
        <taxon>Bacillati</taxon>
        <taxon>Actinomycetota</taxon>
        <taxon>Actinomycetes</taxon>
        <taxon>Kitasatosporales</taxon>
        <taxon>Streptomycetaceae</taxon>
        <taxon>Streptomyces</taxon>
    </lineage>
</organism>
<dbReference type="Pfam" id="PF03861">
    <property type="entry name" value="ANTAR"/>
    <property type="match status" value="1"/>
</dbReference>
<comment type="caution">
    <text evidence="4">The sequence shown here is derived from an EMBL/GenBank/DDBJ whole genome shotgun (WGS) entry which is preliminary data.</text>
</comment>
<dbReference type="Gene3D" id="3.30.450.40">
    <property type="match status" value="1"/>
</dbReference>
<keyword evidence="5" id="KW-1185">Reference proteome</keyword>
<dbReference type="InterPro" id="IPR029016">
    <property type="entry name" value="GAF-like_dom_sf"/>
</dbReference>
<evidence type="ECO:0000256" key="2">
    <source>
        <dbReference type="ARBA" id="ARBA00023163"/>
    </source>
</evidence>
<dbReference type="EMBL" id="JBEJUE010000072">
    <property type="protein sequence ID" value="MER0429742.1"/>
    <property type="molecule type" value="Genomic_DNA"/>
</dbReference>
<dbReference type="InterPro" id="IPR005561">
    <property type="entry name" value="ANTAR"/>
</dbReference>
<sequence length="233" mass="24734">MAKTVSLLQVKGAGGITGVVQAGCEVLNADGLAVSLLVPGIGLEPEAFSNGRAQAFGDLQFTLGEGPSVDAARTGRVVSVGDLVREPGDRWPLLVREVAAVRVRSVFCFPLAIGAIRVGVLTATRRQVSALTRQQSDDALALGAALTHSYLSGEPDRLHLPPYDDFHHTVVHQATGMLSVQLQVPLAQALLRLRAHAYAKNRPITDIAQDVVDRRLRLSPPIDGESTPSADKD</sequence>
<feature type="domain" description="ANTAR" evidence="3">
    <location>
        <begin position="138"/>
        <end position="212"/>
    </location>
</feature>
<reference evidence="4 5" key="1">
    <citation type="submission" date="2024-01" db="EMBL/GenBank/DDBJ databases">
        <title>Metagenomic exploration of the rhizosphere soil microbial community and their significance in facilitating the development of wild simulated ginseng.</title>
        <authorList>
            <person name="Huang J."/>
        </authorList>
    </citation>
    <scope>NUCLEOTIDE SEQUENCE [LARGE SCALE GENOMIC DNA]</scope>
    <source>
        <strain evidence="4 5">WY141</strain>
    </source>
</reference>
<evidence type="ECO:0000313" key="5">
    <source>
        <dbReference type="Proteomes" id="UP001456562"/>
    </source>
</evidence>
<dbReference type="Proteomes" id="UP001456562">
    <property type="component" value="Unassembled WGS sequence"/>
</dbReference>
<protein>
    <submittedName>
        <fullName evidence="4">GAF and ANTAR domain-containing protein</fullName>
    </submittedName>
</protein>
<dbReference type="Gene3D" id="1.10.10.10">
    <property type="entry name" value="Winged helix-like DNA-binding domain superfamily/Winged helix DNA-binding domain"/>
    <property type="match status" value="1"/>
</dbReference>